<dbReference type="GO" id="GO:0005524">
    <property type="term" value="F:ATP binding"/>
    <property type="evidence" value="ECO:0007669"/>
    <property type="project" value="UniProtKB-KW"/>
</dbReference>
<feature type="domain" description="ABC transmembrane type-1" evidence="11">
    <location>
        <begin position="707"/>
        <end position="1002"/>
    </location>
</feature>
<feature type="transmembrane region" description="Helical" evidence="9">
    <location>
        <begin position="794"/>
        <end position="810"/>
    </location>
</feature>
<evidence type="ECO:0000256" key="9">
    <source>
        <dbReference type="SAM" id="Phobius"/>
    </source>
</evidence>
<dbReference type="InterPro" id="IPR044726">
    <property type="entry name" value="ABCC_6TM_D2"/>
</dbReference>
<accession>A0AAV8YS15</accession>
<dbReference type="PANTHER" id="PTHR24223">
    <property type="entry name" value="ATP-BINDING CASSETTE SUB-FAMILY C"/>
    <property type="match status" value="1"/>
</dbReference>
<name>A0AAV8YS15_9CUCU</name>
<proteinExistence type="predicted"/>
<keyword evidence="2" id="KW-0813">Transport</keyword>
<dbReference type="GO" id="GO:0016887">
    <property type="term" value="F:ATP hydrolysis activity"/>
    <property type="evidence" value="ECO:0007669"/>
    <property type="project" value="InterPro"/>
</dbReference>
<dbReference type="CDD" id="cd18579">
    <property type="entry name" value="ABC_6TM_ABCC_D1"/>
    <property type="match status" value="1"/>
</dbReference>
<evidence type="ECO:0000259" key="11">
    <source>
        <dbReference type="PROSITE" id="PS50929"/>
    </source>
</evidence>
<dbReference type="InterPro" id="IPR003439">
    <property type="entry name" value="ABC_transporter-like_ATP-bd"/>
</dbReference>
<evidence type="ECO:0000313" key="12">
    <source>
        <dbReference type="EMBL" id="KAJ8954540.1"/>
    </source>
</evidence>
<evidence type="ECO:0000256" key="4">
    <source>
        <dbReference type="ARBA" id="ARBA00022737"/>
    </source>
</evidence>
<feature type="transmembrane region" description="Helical" evidence="9">
    <location>
        <begin position="332"/>
        <end position="353"/>
    </location>
</feature>
<dbReference type="FunFam" id="3.40.50.300:FF:000163">
    <property type="entry name" value="Multidrug resistance-associated protein member 4"/>
    <property type="match status" value="1"/>
</dbReference>
<feature type="transmembrane region" description="Helical" evidence="9">
    <location>
        <begin position="92"/>
        <end position="113"/>
    </location>
</feature>
<comment type="caution">
    <text evidence="12">The sequence shown here is derived from an EMBL/GenBank/DDBJ whole genome shotgun (WGS) entry which is preliminary data.</text>
</comment>
<feature type="transmembrane region" description="Helical" evidence="9">
    <location>
        <begin position="309"/>
        <end position="326"/>
    </location>
</feature>
<dbReference type="FunFam" id="1.20.1560.10:FF:000026">
    <property type="entry name" value="Multidrug resistance-associated protein lethal(2)03659"/>
    <property type="match status" value="1"/>
</dbReference>
<evidence type="ECO:0000313" key="13">
    <source>
        <dbReference type="Proteomes" id="UP001162162"/>
    </source>
</evidence>
<comment type="subcellular location">
    <subcellularLocation>
        <location evidence="1">Membrane</location>
        <topology evidence="1">Multi-pass membrane protein</topology>
    </subcellularLocation>
</comment>
<dbReference type="SUPFAM" id="SSF52540">
    <property type="entry name" value="P-loop containing nucleoside triphosphate hydrolases"/>
    <property type="match status" value="2"/>
</dbReference>
<feature type="transmembrane region" description="Helical" evidence="9">
    <location>
        <begin position="844"/>
        <end position="870"/>
    </location>
</feature>
<dbReference type="CDD" id="cd18580">
    <property type="entry name" value="ABC_6TM_ABCC_D2"/>
    <property type="match status" value="1"/>
</dbReference>
<dbReference type="Gene3D" id="3.40.50.300">
    <property type="entry name" value="P-loop containing nucleotide triphosphate hydrolases"/>
    <property type="match status" value="2"/>
</dbReference>
<feature type="transmembrane region" description="Helical" evidence="9">
    <location>
        <begin position="760"/>
        <end position="782"/>
    </location>
</feature>
<evidence type="ECO:0000256" key="2">
    <source>
        <dbReference type="ARBA" id="ARBA00022448"/>
    </source>
</evidence>
<evidence type="ECO:0000256" key="5">
    <source>
        <dbReference type="ARBA" id="ARBA00022741"/>
    </source>
</evidence>
<feature type="domain" description="ABC transmembrane type-1" evidence="11">
    <location>
        <begin position="100"/>
        <end position="365"/>
    </location>
</feature>
<dbReference type="InterPro" id="IPR044746">
    <property type="entry name" value="ABCC_6TM_D1"/>
</dbReference>
<dbReference type="Pfam" id="PF00005">
    <property type="entry name" value="ABC_tran"/>
    <property type="match status" value="2"/>
</dbReference>
<dbReference type="InterPro" id="IPR050173">
    <property type="entry name" value="ABC_transporter_C-like"/>
</dbReference>
<keyword evidence="6" id="KW-0067">ATP-binding</keyword>
<sequence>MRKMDQGVRQVRQKNPRENACILSIITFFYTLPLFKKGRKKKLDDDDVYEIVSKYSSQKVGNNLENHWYSEKKKGNTPSVIRVIISCYGKKYIFLGIVQLCVRTALIFIQPLALERLIAYFQPAQTEIPRSTLYKYAALVVGLNMLSTIYNHNYMQCVIEFGIGVRTAFSALIYRKVLKLHPSAFSGITMGNIVTLITKDVGAFENAFTFINDMWIGLIQTVIIAYIMYTRVGLSVLAAIGFFLVIIPLQVYVGRKALTKRLISAKKTDERIQITKEVFSAIKIIKMYTWEKFFEDTVNEYRSKEVQSLAIVFYLKCLIIIIGTLVSKLSFYLLLMTYIWTGHYIQAEVVYFLQSCYITLRSYITVSIPFGISQTAELLAAAKRIEAFLNGEELKETQQTQSIPHPKVYLRNVSAKVNDTEVVKDVSLFVNKGLFLITGNVGSGKTALLKTILKDYSVTGGQILVEGTISYASQEPWLFPSTLKQNILFGQLYNEKRYQEVLYVCALTLDLNQFENGDQTIVGDRGVNLSKGQQARINLARAVYKDSDIYLLDDCMSALDTHVNKFVFNKCIRGFLKNKIVILVTHNINHIKEVYGNNVLFIEKGATLSLEQQKQTLDKRITYYIDDVDFNYFAEEKDDIDKLDQFERTDGPELVQYTEDESIPLLKDTNIDEPVKSFYHEEKKSGKVSLSVYFRYYKFAGGFWALLIIGVVFIVGQVALSYTDKLLSQWVNVEAVVTGYVVNNLTNTTEFTTASDKRHWMINMYSIVTIAATILTFVRAYLNFYFCLKGSRNLHKAITSTVVNAYMYFFDTHFIGNIVNRFSKDLSVIDEYIPYIIYENLRCILTFIGIIALIASVNLMFLIPAAALLIKLYLIRRFYLPTGRSIKRLESSTRSPVIGYLNATLEGLTTIRAYEKQTLLINEFDKHQDLYTSAYYIMQCTTRAFGFILDMVCSTFIAAIVFKFVFFDDGTKAGDVGLAISQAMMLTGLLQWTIRQISELENNMTSVERVLEYTDAETEDKDVGEIKENWPNQGRIQYKQVSLTYKTTKEEVLKQISFVIEPRQKIGIVGRTGAGKSSIISTLFRLYDFEGHILIDGVDTKTLSLNFVRSKIAIIPQDPILFTGTIKTNIDPLDQYSDLMIWDAIEKVHLKQAITSLQEEIQEGGANYSSGQRQLVCLARALISKNKIIILDEATASMDPETCAVLQKTIKENFADCTVITIAHRLNTIADSDKVMVVDAGRIVEFDSPENLLQNKEGFFYSLIKQDGLLES</sequence>
<dbReference type="InterPro" id="IPR011527">
    <property type="entry name" value="ABC1_TM_dom"/>
</dbReference>
<dbReference type="PROSITE" id="PS00211">
    <property type="entry name" value="ABC_TRANSPORTER_1"/>
    <property type="match status" value="2"/>
</dbReference>
<dbReference type="SUPFAM" id="SSF90123">
    <property type="entry name" value="ABC transporter transmembrane region"/>
    <property type="match status" value="2"/>
</dbReference>
<feature type="transmembrane region" description="Helical" evidence="9">
    <location>
        <begin position="235"/>
        <end position="253"/>
    </location>
</feature>
<dbReference type="PROSITE" id="PS50893">
    <property type="entry name" value="ABC_TRANSPORTER_2"/>
    <property type="match status" value="2"/>
</dbReference>
<dbReference type="AlphaFoldDB" id="A0AAV8YS15"/>
<dbReference type="EMBL" id="JAPWTK010000047">
    <property type="protein sequence ID" value="KAJ8954540.1"/>
    <property type="molecule type" value="Genomic_DNA"/>
</dbReference>
<gene>
    <name evidence="12" type="ORF">NQ318_000774</name>
</gene>
<dbReference type="InterPro" id="IPR017871">
    <property type="entry name" value="ABC_transporter-like_CS"/>
</dbReference>
<dbReference type="SMART" id="SM00382">
    <property type="entry name" value="AAA"/>
    <property type="match status" value="2"/>
</dbReference>
<dbReference type="InterPro" id="IPR003593">
    <property type="entry name" value="AAA+_ATPase"/>
</dbReference>
<reference evidence="12" key="1">
    <citation type="journal article" date="2023" name="Insect Mol. Biol.">
        <title>Genome sequencing provides insights into the evolution of gene families encoding plant cell wall-degrading enzymes in longhorned beetles.</title>
        <authorList>
            <person name="Shin N.R."/>
            <person name="Okamura Y."/>
            <person name="Kirsch R."/>
            <person name="Pauchet Y."/>
        </authorList>
    </citation>
    <scope>NUCLEOTIDE SEQUENCE</scope>
    <source>
        <strain evidence="12">AMC_N1</strain>
    </source>
</reference>
<evidence type="ECO:0000256" key="6">
    <source>
        <dbReference type="ARBA" id="ARBA00022840"/>
    </source>
</evidence>
<feature type="domain" description="ABC transporter" evidence="10">
    <location>
        <begin position="1036"/>
        <end position="1265"/>
    </location>
</feature>
<feature type="transmembrane region" description="Helical" evidence="9">
    <location>
        <begin position="157"/>
        <end position="174"/>
    </location>
</feature>
<dbReference type="CDD" id="cd03244">
    <property type="entry name" value="ABCC_MRP_domain2"/>
    <property type="match status" value="1"/>
</dbReference>
<feature type="transmembrane region" description="Helical" evidence="9">
    <location>
        <begin position="944"/>
        <end position="964"/>
    </location>
</feature>
<keyword evidence="3 9" id="KW-0812">Transmembrane</keyword>
<feature type="transmembrane region" description="Helical" evidence="9">
    <location>
        <begin position="699"/>
        <end position="720"/>
    </location>
</feature>
<dbReference type="GO" id="GO:0016020">
    <property type="term" value="C:membrane"/>
    <property type="evidence" value="ECO:0007669"/>
    <property type="project" value="UniProtKB-SubCell"/>
</dbReference>
<evidence type="ECO:0000256" key="1">
    <source>
        <dbReference type="ARBA" id="ARBA00004141"/>
    </source>
</evidence>
<dbReference type="FunFam" id="1.20.1560.10:FF:000014">
    <property type="entry name" value="Multidrug resistance-associated protein member 4"/>
    <property type="match status" value="1"/>
</dbReference>
<evidence type="ECO:0000256" key="3">
    <source>
        <dbReference type="ARBA" id="ARBA00022692"/>
    </source>
</evidence>
<dbReference type="FunFam" id="3.40.50.300:FF:000973">
    <property type="entry name" value="Multidrug resistance-associated protein 4"/>
    <property type="match status" value="1"/>
</dbReference>
<dbReference type="Proteomes" id="UP001162162">
    <property type="component" value="Unassembled WGS sequence"/>
</dbReference>
<dbReference type="InterPro" id="IPR027417">
    <property type="entry name" value="P-loop_NTPase"/>
</dbReference>
<dbReference type="PANTHER" id="PTHR24223:SF448">
    <property type="entry name" value="FI20146P1-RELATED"/>
    <property type="match status" value="1"/>
</dbReference>
<keyword evidence="5" id="KW-0547">Nucleotide-binding</keyword>
<dbReference type="GO" id="GO:0140359">
    <property type="term" value="F:ABC-type transporter activity"/>
    <property type="evidence" value="ECO:0007669"/>
    <property type="project" value="InterPro"/>
</dbReference>
<evidence type="ECO:0000256" key="7">
    <source>
        <dbReference type="ARBA" id="ARBA00022989"/>
    </source>
</evidence>
<dbReference type="Gene3D" id="1.20.1560.10">
    <property type="entry name" value="ABC transporter type 1, transmembrane domain"/>
    <property type="match status" value="2"/>
</dbReference>
<keyword evidence="13" id="KW-1185">Reference proteome</keyword>
<keyword evidence="8 9" id="KW-0472">Membrane</keyword>
<dbReference type="Pfam" id="PF00664">
    <property type="entry name" value="ABC_membrane"/>
    <property type="match status" value="2"/>
</dbReference>
<feature type="transmembrane region" description="Helical" evidence="9">
    <location>
        <begin position="210"/>
        <end position="229"/>
    </location>
</feature>
<dbReference type="PROSITE" id="PS50929">
    <property type="entry name" value="ABC_TM1F"/>
    <property type="match status" value="2"/>
</dbReference>
<dbReference type="CDD" id="cd03250">
    <property type="entry name" value="ABCC_MRP_domain1"/>
    <property type="match status" value="1"/>
</dbReference>
<keyword evidence="4" id="KW-0677">Repeat</keyword>
<dbReference type="InterPro" id="IPR036640">
    <property type="entry name" value="ABC1_TM_sf"/>
</dbReference>
<organism evidence="12 13">
    <name type="scientific">Aromia moschata</name>
    <dbReference type="NCBI Taxonomy" id="1265417"/>
    <lineage>
        <taxon>Eukaryota</taxon>
        <taxon>Metazoa</taxon>
        <taxon>Ecdysozoa</taxon>
        <taxon>Arthropoda</taxon>
        <taxon>Hexapoda</taxon>
        <taxon>Insecta</taxon>
        <taxon>Pterygota</taxon>
        <taxon>Neoptera</taxon>
        <taxon>Endopterygota</taxon>
        <taxon>Coleoptera</taxon>
        <taxon>Polyphaga</taxon>
        <taxon>Cucujiformia</taxon>
        <taxon>Chrysomeloidea</taxon>
        <taxon>Cerambycidae</taxon>
        <taxon>Cerambycinae</taxon>
        <taxon>Callichromatini</taxon>
        <taxon>Aromia</taxon>
    </lineage>
</organism>
<protein>
    <submittedName>
        <fullName evidence="12">Uncharacterized protein</fullName>
    </submittedName>
</protein>
<evidence type="ECO:0000259" key="10">
    <source>
        <dbReference type="PROSITE" id="PS50893"/>
    </source>
</evidence>
<feature type="domain" description="ABC transporter" evidence="10">
    <location>
        <begin position="408"/>
        <end position="629"/>
    </location>
</feature>
<evidence type="ECO:0000256" key="8">
    <source>
        <dbReference type="ARBA" id="ARBA00023136"/>
    </source>
</evidence>
<keyword evidence="7 9" id="KW-1133">Transmembrane helix</keyword>